<gene>
    <name evidence="1" type="ORF">HF394_05300</name>
</gene>
<proteinExistence type="predicted"/>
<dbReference type="AlphaFoldDB" id="A0A7H8Q806"/>
<keyword evidence="2" id="KW-1185">Reference proteome</keyword>
<evidence type="ECO:0000313" key="1">
    <source>
        <dbReference type="EMBL" id="QKX50047.1"/>
    </source>
</evidence>
<dbReference type="Proteomes" id="UP000509222">
    <property type="component" value="Chromosome"/>
</dbReference>
<reference evidence="1 2" key="1">
    <citation type="submission" date="2020-04" db="EMBL/GenBank/DDBJ databases">
        <authorList>
            <person name="Pajer P."/>
            <person name="Broz P."/>
        </authorList>
    </citation>
    <scope>NUCLEOTIDE SEQUENCE [LARGE SCALE GENOMIC DNA]</scope>
    <source>
        <strain evidence="2">NRL-ATB46093</strain>
    </source>
</reference>
<organism evidence="1 2">
    <name type="scientific">Planococcus glaciei</name>
    <dbReference type="NCBI Taxonomy" id="459472"/>
    <lineage>
        <taxon>Bacteria</taxon>
        <taxon>Bacillati</taxon>
        <taxon>Bacillota</taxon>
        <taxon>Bacilli</taxon>
        <taxon>Bacillales</taxon>
        <taxon>Caryophanaceae</taxon>
        <taxon>Planococcus</taxon>
    </lineage>
</organism>
<evidence type="ECO:0000313" key="2">
    <source>
        <dbReference type="Proteomes" id="UP000509222"/>
    </source>
</evidence>
<name>A0A7H8Q806_9BACL</name>
<reference evidence="2" key="2">
    <citation type="submission" date="2020-06" db="EMBL/GenBank/DDBJ databases">
        <title>Isolation of Planomicrobium glaciei.</title>
        <authorList>
            <person name="Malisova L."/>
            <person name="Safrankova R."/>
            <person name="Jakubu V."/>
            <person name="Spanelova P."/>
        </authorList>
    </citation>
    <scope>NUCLEOTIDE SEQUENCE [LARGE SCALE GENOMIC DNA]</scope>
    <source>
        <strain evidence="2">NRL-ATB46093</strain>
    </source>
</reference>
<accession>A0A7H8Q806</accession>
<dbReference type="RefSeq" id="WP_176294182.1">
    <property type="nucleotide sequence ID" value="NZ_CP051177.1"/>
</dbReference>
<protein>
    <submittedName>
        <fullName evidence="1">Uncharacterized protein</fullName>
    </submittedName>
</protein>
<sequence>MTDKQNSMSVNKHVLTQDLNLRQYSNTAIFLRDRLFVLSPSAQNQHNWFDLSKVNVDRYQEKQYKGFLVVRFFDKLLVADLDRFIREMMPTNVYVQPSSGRPHWKFNIKFSNSTHYIVNQQNPSKAYPVREFSVKQLQELLNKRA</sequence>
<dbReference type="EMBL" id="CP051177">
    <property type="protein sequence ID" value="QKX50047.1"/>
    <property type="molecule type" value="Genomic_DNA"/>
</dbReference>